<dbReference type="EMBL" id="JASBWS010000049">
    <property type="protein sequence ID" value="KAJ9105197.1"/>
    <property type="molecule type" value="Genomic_DNA"/>
</dbReference>
<comment type="caution">
    <text evidence="1">The sequence shown here is derived from an EMBL/GenBank/DDBJ whole genome shotgun (WGS) entry which is preliminary data.</text>
</comment>
<gene>
    <name evidence="1" type="ORF">QFC20_004332</name>
</gene>
<name>A0ACC2W3I6_9TREE</name>
<keyword evidence="2" id="KW-1185">Reference proteome</keyword>
<organism evidence="1 2">
    <name type="scientific">Naganishia adeliensis</name>
    <dbReference type="NCBI Taxonomy" id="92952"/>
    <lineage>
        <taxon>Eukaryota</taxon>
        <taxon>Fungi</taxon>
        <taxon>Dikarya</taxon>
        <taxon>Basidiomycota</taxon>
        <taxon>Agaricomycotina</taxon>
        <taxon>Tremellomycetes</taxon>
        <taxon>Filobasidiales</taxon>
        <taxon>Filobasidiaceae</taxon>
        <taxon>Naganishia</taxon>
    </lineage>
</organism>
<proteinExistence type="predicted"/>
<protein>
    <submittedName>
        <fullName evidence="1">Uncharacterized protein</fullName>
    </submittedName>
</protein>
<accession>A0ACC2W3I6</accession>
<evidence type="ECO:0000313" key="1">
    <source>
        <dbReference type="EMBL" id="KAJ9105197.1"/>
    </source>
</evidence>
<dbReference type="Proteomes" id="UP001230649">
    <property type="component" value="Unassembled WGS sequence"/>
</dbReference>
<evidence type="ECO:0000313" key="2">
    <source>
        <dbReference type="Proteomes" id="UP001230649"/>
    </source>
</evidence>
<reference evidence="1" key="1">
    <citation type="submission" date="2023-04" db="EMBL/GenBank/DDBJ databases">
        <title>Draft Genome sequencing of Naganishia species isolated from polar environments using Oxford Nanopore Technology.</title>
        <authorList>
            <person name="Leo P."/>
            <person name="Venkateswaran K."/>
        </authorList>
    </citation>
    <scope>NUCLEOTIDE SEQUENCE</scope>
    <source>
        <strain evidence="1">MNA-CCFEE 5262</strain>
    </source>
</reference>
<sequence>MTDAQQPPVTRNRTRSASITQALKAIPLNEQRGDEALSPVTPSPVSGSFTSALSADDSTPELRARKPTQTAESAAAAKKAERKDKRALVKAEDEERYKSYGFWNDLRTGKWMLIPKSCFPLLVIPWLIYFNHRYILTNPELPSYLPTFLRTLLAQLLGRANPTAPFSWSPLSPSTPNPMQPFLLLSGAVQKSAARGMGKMGEGMALTGETMYKRDLKDLCFLAYYIILFSFARQSITMYLLAPLSRYLGIPRGKTERFTEQGYAAIYFGFFGSLGVYVMSGLPIWWYNTSAFWSTFPVLEMPALLKAYYLLQASYWMQQTIILAARVEKPRKDFKELVAHHVVTLWLIGWSYFMTLTYIGVGIFVTMDVSDIFLAVGSARAILPYFALTMIIKLAKCINYVSETASVPVFAFFVCVWTYMRHYLNLKILWSVWHEFELIPEHARSSFRPWDETKLLAWWQVFSYPDEPFTVAELESMICVHRIQPLIFASIFALQVINLFWYFLILRILYRAVFGSPLADERSDEEDEAEVGNDIQEVRDEKADLHAKGEKAL</sequence>